<keyword evidence="7" id="KW-0830">Ubiquinone</keyword>
<dbReference type="GO" id="GO:0051539">
    <property type="term" value="F:4 iron, 4 sulfur cluster binding"/>
    <property type="evidence" value="ECO:0007669"/>
    <property type="project" value="UniProtKB-KW"/>
</dbReference>
<dbReference type="PROSITE" id="PS00198">
    <property type="entry name" value="4FE4S_FER_1"/>
    <property type="match status" value="2"/>
</dbReference>
<keyword evidence="1" id="KW-0004">4Fe-4S</keyword>
<accession>I5ASK4</accession>
<keyword evidence="3" id="KW-0408">Iron</keyword>
<feature type="domain" description="4Fe-4S ferredoxin-type" evidence="6">
    <location>
        <begin position="36"/>
        <end position="65"/>
    </location>
</feature>
<sequence>MGIMKFAPEALKNLFKKPVTTTYPAEPAVYPERSRGHVAIDVDGCISCGICQLSCPLGAIKVDKKEGTWDIDRFDCIACGYCVEKCPKKCLSMVSGYQEPGREKYEDKFRRSAEAMAAEAEKKKQAALKAAAAKKALAEKKAREEAEAKAKAESNAEAKAETDGEKKTAE</sequence>
<dbReference type="SUPFAM" id="SSF54862">
    <property type="entry name" value="4Fe-4S ferredoxins"/>
    <property type="match status" value="1"/>
</dbReference>
<dbReference type="Pfam" id="PF13237">
    <property type="entry name" value="Fer4_10"/>
    <property type="match status" value="1"/>
</dbReference>
<evidence type="ECO:0000256" key="5">
    <source>
        <dbReference type="SAM" id="MobiDB-lite"/>
    </source>
</evidence>
<reference evidence="7 8" key="1">
    <citation type="submission" date="2010-08" db="EMBL/GenBank/DDBJ databases">
        <authorList>
            <consortium name="US DOE Joint Genome Institute (JGI-PGF)"/>
            <person name="Lucas S."/>
            <person name="Copeland A."/>
            <person name="Lapidus A."/>
            <person name="Cheng J.-F."/>
            <person name="Bruce D."/>
            <person name="Goodwin L."/>
            <person name="Pitluck S."/>
            <person name="Land M.L."/>
            <person name="Hauser L."/>
            <person name="Chang Y.-J."/>
            <person name="Anderson I.J."/>
            <person name="Johnson E."/>
            <person name="Mulhopadhyay B."/>
            <person name="Kyrpides N."/>
            <person name="Woyke T.J."/>
        </authorList>
    </citation>
    <scope>NUCLEOTIDE SEQUENCE [LARGE SCALE GENOMIC DNA]</scope>
    <source>
        <strain evidence="7 8">6</strain>
    </source>
</reference>
<proteinExistence type="predicted"/>
<dbReference type="Gene3D" id="3.30.70.3270">
    <property type="match status" value="1"/>
</dbReference>
<dbReference type="eggNOG" id="COG1143">
    <property type="taxonomic scope" value="Bacteria"/>
</dbReference>
<keyword evidence="8" id="KW-1185">Reference proteome</keyword>
<evidence type="ECO:0000256" key="2">
    <source>
        <dbReference type="ARBA" id="ARBA00022723"/>
    </source>
</evidence>
<feature type="domain" description="4Fe-4S ferredoxin-type" evidence="6">
    <location>
        <begin position="67"/>
        <end position="96"/>
    </location>
</feature>
<keyword evidence="4" id="KW-0411">Iron-sulfur</keyword>
<feature type="region of interest" description="Disordered" evidence="5">
    <location>
        <begin position="143"/>
        <end position="170"/>
    </location>
</feature>
<dbReference type="InterPro" id="IPR010226">
    <property type="entry name" value="NADH_quinone_OxRdtase_chainI"/>
</dbReference>
<evidence type="ECO:0000256" key="1">
    <source>
        <dbReference type="ARBA" id="ARBA00022485"/>
    </source>
</evidence>
<evidence type="ECO:0000259" key="6">
    <source>
        <dbReference type="PROSITE" id="PS51379"/>
    </source>
</evidence>
<name>I5ASK4_EUBC6</name>
<evidence type="ECO:0000256" key="4">
    <source>
        <dbReference type="ARBA" id="ARBA00023014"/>
    </source>
</evidence>
<protein>
    <submittedName>
        <fullName evidence="7">NADH:ubiquinone oxidoreductase chain I-like protein</fullName>
    </submittedName>
</protein>
<dbReference type="STRING" id="633697.EubceDRAFT1_0951"/>
<dbReference type="AlphaFoldDB" id="I5ASK4"/>
<dbReference type="HOGENOM" id="CLU_067218_4_6_9"/>
<keyword evidence="2" id="KW-0479">Metal-binding</keyword>
<evidence type="ECO:0000313" key="7">
    <source>
        <dbReference type="EMBL" id="EIM56777.1"/>
    </source>
</evidence>
<gene>
    <name evidence="7" type="ORF">EubceDRAFT1_0951</name>
</gene>
<dbReference type="InterPro" id="IPR017896">
    <property type="entry name" value="4Fe4S_Fe-S-bd"/>
</dbReference>
<dbReference type="Proteomes" id="UP000005753">
    <property type="component" value="Chromosome"/>
</dbReference>
<evidence type="ECO:0000313" key="8">
    <source>
        <dbReference type="Proteomes" id="UP000005753"/>
    </source>
</evidence>
<dbReference type="InterPro" id="IPR017900">
    <property type="entry name" value="4Fe4S_Fe_S_CS"/>
</dbReference>
<dbReference type="GO" id="GO:0016651">
    <property type="term" value="F:oxidoreductase activity, acting on NAD(P)H"/>
    <property type="evidence" value="ECO:0007669"/>
    <property type="project" value="InterPro"/>
</dbReference>
<evidence type="ECO:0000256" key="3">
    <source>
        <dbReference type="ARBA" id="ARBA00023004"/>
    </source>
</evidence>
<dbReference type="PROSITE" id="PS51379">
    <property type="entry name" value="4FE4S_FER_2"/>
    <property type="match status" value="2"/>
</dbReference>
<dbReference type="GO" id="GO:0046872">
    <property type="term" value="F:metal ion binding"/>
    <property type="evidence" value="ECO:0007669"/>
    <property type="project" value="UniProtKB-KW"/>
</dbReference>
<dbReference type="PANTHER" id="PTHR10849">
    <property type="entry name" value="NADH DEHYDROGENASE UBIQUINONE IRON-SULFUR PROTEIN 8, MITOCHONDRIAL"/>
    <property type="match status" value="1"/>
</dbReference>
<organism evidence="7 8">
    <name type="scientific">Eubacterium cellulosolvens (strain ATCC 43171 / JCM 9499 / 6)</name>
    <name type="common">Cillobacterium cellulosolvens</name>
    <dbReference type="NCBI Taxonomy" id="633697"/>
    <lineage>
        <taxon>Bacteria</taxon>
        <taxon>Bacillati</taxon>
        <taxon>Bacillota</taxon>
        <taxon>Clostridia</taxon>
        <taxon>Eubacteriales</taxon>
        <taxon>Eubacteriaceae</taxon>
        <taxon>Eubacterium</taxon>
    </lineage>
</organism>
<dbReference type="EMBL" id="CM001487">
    <property type="protein sequence ID" value="EIM56777.1"/>
    <property type="molecule type" value="Genomic_DNA"/>
</dbReference>
<reference evidence="7 8" key="2">
    <citation type="submission" date="2012-02" db="EMBL/GenBank/DDBJ databases">
        <title>Improved High-Quality Draft sequence of Eubacterium cellulosolvens 6.</title>
        <authorList>
            <consortium name="US DOE Joint Genome Institute"/>
            <person name="Lucas S."/>
            <person name="Han J."/>
            <person name="Lapidus A."/>
            <person name="Cheng J.-F."/>
            <person name="Goodwin L."/>
            <person name="Pitluck S."/>
            <person name="Peters L."/>
            <person name="Mikhailova N."/>
            <person name="Gu W."/>
            <person name="Detter J.C."/>
            <person name="Han C."/>
            <person name="Tapia R."/>
            <person name="Land M."/>
            <person name="Hauser L."/>
            <person name="Kyrpides N."/>
            <person name="Ivanova N."/>
            <person name="Pagani I."/>
            <person name="Johnson E."/>
            <person name="Mukhopadhyay B."/>
            <person name="Anderson I."/>
            <person name="Woyke T."/>
        </authorList>
    </citation>
    <scope>NUCLEOTIDE SEQUENCE [LARGE SCALE GENOMIC DNA]</scope>
    <source>
        <strain evidence="7 8">6</strain>
    </source>
</reference>
<dbReference type="GO" id="GO:0016020">
    <property type="term" value="C:membrane"/>
    <property type="evidence" value="ECO:0007669"/>
    <property type="project" value="InterPro"/>
</dbReference>